<proteinExistence type="predicted"/>
<dbReference type="AlphaFoldDB" id="A0A7S9SC73"/>
<evidence type="ECO:0000256" key="1">
    <source>
        <dbReference type="SAM" id="SignalP"/>
    </source>
</evidence>
<feature type="chain" id="PRO_5032556439" evidence="1">
    <location>
        <begin position="20"/>
        <end position="160"/>
    </location>
</feature>
<reference evidence="3 4" key="1">
    <citation type="journal article" date="2020" name="Microb. Genom.">
        <title>Analysis of complete Campylobacter concisus genomes identifies genomospecies features, secretion systems and novel plasmids and their association with severe ulcerative colitis.</title>
        <authorList>
            <person name="Liu F."/>
            <person name="Chen S."/>
            <person name="Luu L.D.W."/>
            <person name="Lee S.A."/>
            <person name="Tay A.C.Y."/>
            <person name="Wu R."/>
            <person name="Riordan S.M."/>
            <person name="Lan R."/>
            <person name="Liu L."/>
            <person name="Zhang L."/>
        </authorList>
    </citation>
    <scope>NUCLEOTIDE SEQUENCE [LARGE SCALE GENOMIC DNA]</scope>
    <source>
        <strain evidence="3 4">H9O-S2</strain>
    </source>
</reference>
<feature type="domain" description="Lcl C-terminal" evidence="2">
    <location>
        <begin position="38"/>
        <end position="158"/>
    </location>
</feature>
<evidence type="ECO:0000313" key="4">
    <source>
        <dbReference type="Proteomes" id="UP000594535"/>
    </source>
</evidence>
<protein>
    <submittedName>
        <fullName evidence="3">DUF1566 domain-containing protein</fullName>
    </submittedName>
</protein>
<gene>
    <name evidence="3" type="ORF">G5B96_09410</name>
</gene>
<dbReference type="EMBL" id="CP049232">
    <property type="protein sequence ID" value="QPI07523.1"/>
    <property type="molecule type" value="Genomic_DNA"/>
</dbReference>
<dbReference type="RefSeq" id="WP_103634384.1">
    <property type="nucleotide sequence ID" value="NZ_CP049232.1"/>
</dbReference>
<evidence type="ECO:0000313" key="3">
    <source>
        <dbReference type="EMBL" id="QPI07523.1"/>
    </source>
</evidence>
<evidence type="ECO:0000259" key="2">
    <source>
        <dbReference type="Pfam" id="PF07603"/>
    </source>
</evidence>
<dbReference type="Pfam" id="PF07603">
    <property type="entry name" value="Lcl_C"/>
    <property type="match status" value="1"/>
</dbReference>
<organism evidence="3 4">
    <name type="scientific">Campylobacter concisus</name>
    <dbReference type="NCBI Taxonomy" id="199"/>
    <lineage>
        <taxon>Bacteria</taxon>
        <taxon>Pseudomonadati</taxon>
        <taxon>Campylobacterota</taxon>
        <taxon>Epsilonproteobacteria</taxon>
        <taxon>Campylobacterales</taxon>
        <taxon>Campylobacteraceae</taxon>
        <taxon>Campylobacter</taxon>
    </lineage>
</organism>
<name>A0A7S9SC73_9BACT</name>
<dbReference type="Proteomes" id="UP000594535">
    <property type="component" value="Chromosome"/>
</dbReference>
<feature type="signal peptide" evidence="1">
    <location>
        <begin position="1"/>
        <end position="19"/>
    </location>
</feature>
<dbReference type="PANTHER" id="PTHR35812">
    <property type="entry name" value="LIPOPROTEIN"/>
    <property type="match status" value="1"/>
</dbReference>
<keyword evidence="1" id="KW-0732">Signal</keyword>
<dbReference type="InterPro" id="IPR011460">
    <property type="entry name" value="Lcl_C"/>
</dbReference>
<sequence length="160" mass="18335">MKKIAFMFALLLCCGSAFAFDPVVGDITTGFSRDDRLGVVKDDIYKLMWQDGDLSPHEMTHDEAVHYCENLNSAGFNDWRLPTIKELLSITDDTRFEPAINKAFKNVAYETTDHRGERWYWSQTKSAGASSSVWVVNSNDGFVGWRDVSSRRFVRCVRDY</sequence>
<accession>A0A7S9SC73</accession>
<dbReference type="PANTHER" id="PTHR35812:SF1">
    <property type="entry name" value="LIPOPROTEIN"/>
    <property type="match status" value="1"/>
</dbReference>